<organism evidence="2 3">
    <name type="scientific">Arabidopsis arenosa</name>
    <name type="common">Sand rock-cress</name>
    <name type="synonym">Cardaminopsis arenosa</name>
    <dbReference type="NCBI Taxonomy" id="38785"/>
    <lineage>
        <taxon>Eukaryota</taxon>
        <taxon>Viridiplantae</taxon>
        <taxon>Streptophyta</taxon>
        <taxon>Embryophyta</taxon>
        <taxon>Tracheophyta</taxon>
        <taxon>Spermatophyta</taxon>
        <taxon>Magnoliopsida</taxon>
        <taxon>eudicotyledons</taxon>
        <taxon>Gunneridae</taxon>
        <taxon>Pentapetalae</taxon>
        <taxon>rosids</taxon>
        <taxon>malvids</taxon>
        <taxon>Brassicales</taxon>
        <taxon>Brassicaceae</taxon>
        <taxon>Camelineae</taxon>
        <taxon>Arabidopsis</taxon>
    </lineage>
</organism>
<name>A0A8S2ACY0_ARAAE</name>
<gene>
    <name evidence="2" type="ORF">AARE701A_LOCUS12594</name>
</gene>
<evidence type="ECO:0000313" key="2">
    <source>
        <dbReference type="EMBL" id="CAE6075159.1"/>
    </source>
</evidence>
<reference evidence="2" key="1">
    <citation type="submission" date="2021-01" db="EMBL/GenBank/DDBJ databases">
        <authorList>
            <person name="Bezrukov I."/>
        </authorList>
    </citation>
    <scope>NUCLEOTIDE SEQUENCE</scope>
</reference>
<keyword evidence="1" id="KW-0472">Membrane</keyword>
<feature type="transmembrane region" description="Helical" evidence="1">
    <location>
        <begin position="100"/>
        <end position="119"/>
    </location>
</feature>
<protein>
    <submittedName>
        <fullName evidence="2">Uncharacterized protein</fullName>
    </submittedName>
</protein>
<dbReference type="Proteomes" id="UP000682877">
    <property type="component" value="Chromosome 5"/>
</dbReference>
<evidence type="ECO:0000256" key="1">
    <source>
        <dbReference type="SAM" id="Phobius"/>
    </source>
</evidence>
<evidence type="ECO:0000313" key="3">
    <source>
        <dbReference type="Proteomes" id="UP000682877"/>
    </source>
</evidence>
<dbReference type="AlphaFoldDB" id="A0A8S2ACY0"/>
<keyword evidence="1" id="KW-0812">Transmembrane</keyword>
<proteinExistence type="predicted"/>
<accession>A0A8S2ACY0</accession>
<dbReference type="EMBL" id="LR999455">
    <property type="protein sequence ID" value="CAE6075159.1"/>
    <property type="molecule type" value="Genomic_DNA"/>
</dbReference>
<sequence length="121" mass="13053">MLPVGASSVGGVVTWSKEGGFGEERERSAVSSEQLELSGGGMVMVMCCLLRSTPVFLAHRWSCSNEYPLLHGKAASIGSPIEDSGFCVPRSDQLSAGLDWFYFRIGFGLVFWLGLSNWIGS</sequence>
<keyword evidence="1" id="KW-1133">Transmembrane helix</keyword>
<keyword evidence="3" id="KW-1185">Reference proteome</keyword>